<dbReference type="EMBL" id="CP131061">
    <property type="protein sequence ID" value="WNY26522.1"/>
    <property type="molecule type" value="Genomic_DNA"/>
</dbReference>
<organism evidence="3 4">
    <name type="scientific">Methanolapillus ohkumae</name>
    <dbReference type="NCBI Taxonomy" id="3028298"/>
    <lineage>
        <taxon>Archaea</taxon>
        <taxon>Methanobacteriati</taxon>
        <taxon>Methanobacteriota</taxon>
        <taxon>Stenosarchaea group</taxon>
        <taxon>Methanomicrobia</taxon>
        <taxon>Methanosarcinales</taxon>
        <taxon>Methanosarcinaceae</taxon>
        <taxon>Methanolapillus</taxon>
    </lineage>
</organism>
<dbReference type="InterPro" id="IPR002035">
    <property type="entry name" value="VWF_A"/>
</dbReference>
<reference evidence="3 4" key="1">
    <citation type="submission" date="2023-07" db="EMBL/GenBank/DDBJ databases">
        <title>Closed genome sequence of Methanosarcinaceae archaeon Am2.</title>
        <authorList>
            <person name="Poehlein A."/>
            <person name="Protasov E."/>
            <person name="Platt K."/>
            <person name="Reeh H."/>
            <person name="Daniel R."/>
            <person name="Brune A."/>
        </authorList>
    </citation>
    <scope>NUCLEOTIDE SEQUENCE [LARGE SCALE GENOMIC DNA]</scope>
    <source>
        <strain evidence="3 4">Am2</strain>
    </source>
</reference>
<dbReference type="SUPFAM" id="SSF53300">
    <property type="entry name" value="vWA-like"/>
    <property type="match status" value="1"/>
</dbReference>
<dbReference type="Gene3D" id="2.60.40.10">
    <property type="entry name" value="Immunoglobulins"/>
    <property type="match status" value="1"/>
</dbReference>
<feature type="transmembrane region" description="Helical" evidence="1">
    <location>
        <begin position="910"/>
        <end position="929"/>
    </location>
</feature>
<keyword evidence="1" id="KW-0812">Transmembrane</keyword>
<feature type="transmembrane region" description="Helical" evidence="1">
    <location>
        <begin position="941"/>
        <end position="962"/>
    </location>
</feature>
<dbReference type="Gene3D" id="3.40.50.410">
    <property type="entry name" value="von Willebrand factor, type A domain"/>
    <property type="match status" value="1"/>
</dbReference>
<proteinExistence type="predicted"/>
<evidence type="ECO:0000313" key="3">
    <source>
        <dbReference type="EMBL" id="WNY26522.1"/>
    </source>
</evidence>
<evidence type="ECO:0000256" key="1">
    <source>
        <dbReference type="SAM" id="Phobius"/>
    </source>
</evidence>
<protein>
    <recommendedName>
        <fullName evidence="2">VWFA domain-containing protein</fullName>
    </recommendedName>
</protein>
<feature type="domain" description="VWFA" evidence="2">
    <location>
        <begin position="119"/>
        <end position="377"/>
    </location>
</feature>
<dbReference type="InterPro" id="IPR036465">
    <property type="entry name" value="vWFA_dom_sf"/>
</dbReference>
<dbReference type="InterPro" id="IPR013783">
    <property type="entry name" value="Ig-like_fold"/>
</dbReference>
<keyword evidence="1" id="KW-1133">Transmembrane helix</keyword>
<dbReference type="Proteomes" id="UP001304970">
    <property type="component" value="Chromosome"/>
</dbReference>
<dbReference type="Pfam" id="PF17802">
    <property type="entry name" value="SpaA"/>
    <property type="match status" value="1"/>
</dbReference>
<dbReference type="GeneID" id="89227685"/>
<dbReference type="RefSeq" id="WP_338098047.1">
    <property type="nucleotide sequence ID" value="NZ_CP131061.1"/>
</dbReference>
<evidence type="ECO:0000313" key="4">
    <source>
        <dbReference type="Proteomes" id="UP001304970"/>
    </source>
</evidence>
<keyword evidence="1" id="KW-0472">Membrane</keyword>
<sequence>MKNVLKLTALFFVLLFLAAPLASAGGSLKVDGHDTVVVAYGPCSDGSSAYDLNGPVTSGVITVNDYGNITNNQKTQLEDLVTINKEVVESTANDGKYNVTLTVDVLPAELTYNPPPRLDVIIVLDVTSSMLDDIDDNGTPSDQTDDTPIRLRNAQQAIIKSAEAIWAENPESSITIVPFARDVFKPLPTGGFEFNDTKMYTSGSYNPDTSYNTAWNQEPKSYMIGSTSNQTYLGLIAARSSLNAGKGTIFGNDNNHLYYRVTKADVDNMISGMDTFNQSILDIPMGKDTNTEGGLTTAYNFLKTDANFTTNTEQKNRVVILVTDGNAGRYYNSDETIPTSGYNRYEVLTAHQAAENMAGKIKDSTDGNAIIYALGIGVSYTRFNNYNAGWLAYGSASGNEILPENMGTYIGPGKNRNTQDNPESSCMDVAKYLSRLPTSPDHYFNADAARLNMIDYMMAQTVQSSTHFYAPVNDLTIKDQINTNKFTYNTAIPANISINGAPEVVLTTIAGTDVDYADGKININFGEQPAGTHLTAASKTKYVIKYQINPISGLEGGHLHVGVDNKSYVSFIVPDHGTQASDSSKSIYSHPAAKNTYYVPFNTPTVSINSISIIKEVCKINDLGIQQGNWIKSVDFDKNGGSVRYRITIENNRPSTIELDRVVDIMGGTSASAVYLNKSNNNLLEDSNVAKSGTFNYASGVLRIDQGDFIELTYDSDFNNPGTYINMVSILDLTNYPSQPGDYDNPSKGILKTSYAMVTVDSPGGNGSGGGGDDPKIIPKNNTTPEVKGFESDGAQLILEKVDGTDASKKLTATFEIRDGNGNSFSPKMIYTTNAAGHTEKIYLTHGVTYKIYETRAPAGYQMLNEPVTVTVGDDSTVRTAQEFELTQTEDSYTLTIPNTPDDSCPAFRWTWAYLLLGVLVIVQSGLLYKKYKTNLANKWWLLLAGLVLAGVVSGIWFYTSYCQLSDPWIILPTLITLSMIPAVYLYNRYVKVKDLEELN</sequence>
<feature type="transmembrane region" description="Helical" evidence="1">
    <location>
        <begin position="968"/>
        <end position="987"/>
    </location>
</feature>
<gene>
    <name evidence="3" type="ORF">MsAm2_02850</name>
</gene>
<dbReference type="InterPro" id="IPR041033">
    <property type="entry name" value="SpaA_PFL_dom_1"/>
</dbReference>
<evidence type="ECO:0000259" key="2">
    <source>
        <dbReference type="PROSITE" id="PS50234"/>
    </source>
</evidence>
<dbReference type="PROSITE" id="PS50234">
    <property type="entry name" value="VWFA"/>
    <property type="match status" value="1"/>
</dbReference>
<dbReference type="AlphaFoldDB" id="A0AA96VHA6"/>
<name>A0AA96VHA6_9EURY</name>
<accession>A0AA96VHA6</accession>
<keyword evidence="4" id="KW-1185">Reference proteome</keyword>